<protein>
    <submittedName>
        <fullName evidence="10">Fimbrial protein</fullName>
    </submittedName>
</protein>
<dbReference type="InterPro" id="IPR013783">
    <property type="entry name" value="Ig-like_fold"/>
</dbReference>
<dbReference type="InterPro" id="IPR050643">
    <property type="entry name" value="Periplasmic_pilus_chap"/>
</dbReference>
<keyword evidence="4" id="KW-0732">Signal</keyword>
<accession>A0A1V2GBP1</accession>
<dbReference type="Pfam" id="PF00345">
    <property type="entry name" value="PapD_N"/>
    <property type="match status" value="1"/>
</dbReference>
<name>A0A1V2GBP1_ECOLX</name>
<evidence type="ECO:0000259" key="8">
    <source>
        <dbReference type="Pfam" id="PF00345"/>
    </source>
</evidence>
<evidence type="ECO:0000256" key="5">
    <source>
        <dbReference type="ARBA" id="ARBA00022764"/>
    </source>
</evidence>
<dbReference type="InterPro" id="IPR036316">
    <property type="entry name" value="Pili_assmbl_chap_C_dom_sf"/>
</dbReference>
<evidence type="ECO:0000256" key="4">
    <source>
        <dbReference type="ARBA" id="ARBA00022729"/>
    </source>
</evidence>
<dbReference type="PANTHER" id="PTHR30251">
    <property type="entry name" value="PILUS ASSEMBLY CHAPERONE"/>
    <property type="match status" value="1"/>
</dbReference>
<organism evidence="10 11">
    <name type="scientific">Escherichia coli</name>
    <dbReference type="NCBI Taxonomy" id="562"/>
    <lineage>
        <taxon>Bacteria</taxon>
        <taxon>Pseudomonadati</taxon>
        <taxon>Pseudomonadota</taxon>
        <taxon>Gammaproteobacteria</taxon>
        <taxon>Enterobacterales</taxon>
        <taxon>Enterobacteriaceae</taxon>
        <taxon>Escherichia</taxon>
    </lineage>
</organism>
<dbReference type="InterPro" id="IPR001829">
    <property type="entry name" value="Pili_assmbl_chaperone_bac"/>
</dbReference>
<dbReference type="EMBL" id="MTPS01000317">
    <property type="protein sequence ID" value="ONG33130.1"/>
    <property type="molecule type" value="Genomic_DNA"/>
</dbReference>
<dbReference type="FunFam" id="2.60.40.10:FF:000458">
    <property type="entry name" value="Molecular chaperone FimC"/>
    <property type="match status" value="1"/>
</dbReference>
<gene>
    <name evidence="10" type="ORF">BXT93_18350</name>
</gene>
<dbReference type="SUPFAM" id="SSF49584">
    <property type="entry name" value="Periplasmic chaperone C-domain"/>
    <property type="match status" value="1"/>
</dbReference>
<dbReference type="InterPro" id="IPR016148">
    <property type="entry name" value="Pili_assmbl_chaperone_C"/>
</dbReference>
<comment type="caution">
    <text evidence="10">The sequence shown here is derived from an EMBL/GenBank/DDBJ whole genome shotgun (WGS) entry which is preliminary data.</text>
</comment>
<proteinExistence type="inferred from homology"/>
<evidence type="ECO:0000256" key="2">
    <source>
        <dbReference type="ARBA" id="ARBA00007399"/>
    </source>
</evidence>
<dbReference type="Pfam" id="PF02753">
    <property type="entry name" value="PapD_C"/>
    <property type="match status" value="1"/>
</dbReference>
<evidence type="ECO:0000313" key="11">
    <source>
        <dbReference type="Proteomes" id="UP000188967"/>
    </source>
</evidence>
<dbReference type="AlphaFoldDB" id="A0A1V2GBP1"/>
<reference evidence="10 11" key="1">
    <citation type="submission" date="2017-01" db="EMBL/GenBank/DDBJ databases">
        <title>Draft genome sequence of an E. coli strain isolated from human, in Amazon, Brazil.</title>
        <authorList>
            <person name="Moura Q."/>
            <person name="Fernandes M.R."/>
            <person name="Cerdeira L."/>
            <person name="Vianello M."/>
            <person name="Souza T.A."/>
            <person name="Ienne S."/>
            <person name="Lincopan N."/>
        </authorList>
    </citation>
    <scope>NUCLEOTIDE SEQUENCE [LARGE SCALE GENOMIC DNA]</scope>
    <source>
        <strain evidence="10 11">ICBEcBL-II-13</strain>
    </source>
</reference>
<dbReference type="Gene3D" id="2.60.40.10">
    <property type="entry name" value="Immunoglobulins"/>
    <property type="match status" value="2"/>
</dbReference>
<evidence type="ECO:0000259" key="9">
    <source>
        <dbReference type="Pfam" id="PF02753"/>
    </source>
</evidence>
<evidence type="ECO:0000313" key="10">
    <source>
        <dbReference type="EMBL" id="ONG33130.1"/>
    </source>
</evidence>
<dbReference type="InterPro" id="IPR016147">
    <property type="entry name" value="Pili_assmbl_chaperone_N"/>
</dbReference>
<dbReference type="GO" id="GO:0071555">
    <property type="term" value="P:cell wall organization"/>
    <property type="evidence" value="ECO:0007669"/>
    <property type="project" value="InterPro"/>
</dbReference>
<dbReference type="GO" id="GO:0030288">
    <property type="term" value="C:outer membrane-bounded periplasmic space"/>
    <property type="evidence" value="ECO:0007669"/>
    <property type="project" value="InterPro"/>
</dbReference>
<dbReference type="Proteomes" id="UP000188967">
    <property type="component" value="Unassembled WGS sequence"/>
</dbReference>
<keyword evidence="5" id="KW-0574">Periplasm</keyword>
<feature type="domain" description="Pili assembly chaperone C-terminal" evidence="9">
    <location>
        <begin position="167"/>
        <end position="222"/>
    </location>
</feature>
<comment type="similarity">
    <text evidence="2 7">Belongs to the periplasmic pilus chaperone family.</text>
</comment>
<keyword evidence="6 7" id="KW-0143">Chaperone</keyword>
<dbReference type="PRINTS" id="PR00969">
    <property type="entry name" value="CHAPERONPILI"/>
</dbReference>
<evidence type="ECO:0000256" key="7">
    <source>
        <dbReference type="RuleBase" id="RU003918"/>
    </source>
</evidence>
<dbReference type="InterPro" id="IPR018046">
    <property type="entry name" value="Pili_assmbl_chaperone_CS"/>
</dbReference>
<evidence type="ECO:0000256" key="1">
    <source>
        <dbReference type="ARBA" id="ARBA00004418"/>
    </source>
</evidence>
<dbReference type="SUPFAM" id="SSF49354">
    <property type="entry name" value="PapD-like"/>
    <property type="match status" value="1"/>
</dbReference>
<keyword evidence="3" id="KW-1029">Fimbrium biogenesis</keyword>
<dbReference type="PROSITE" id="PS00635">
    <property type="entry name" value="PILI_CHAPERONE"/>
    <property type="match status" value="1"/>
</dbReference>
<sequence length="230" mass="25959">MKIKKSFAILFLLAGWVNQSLAGGILLERTRVVYDGSKKEAALPVTNRSDKLPYLLQSWVENIYDSSRGPFIITPPLFRLDAGDNSSLRIIKTDGNLPRDKESLFYINVRAIPAVDKKETQDKNLLTLVFKTRIKLFYRPSEMDGRPSDAYKGLKFSRKNNQLEIYNPSAYYVVFSGLAVGKTDFTDKIEFIAPGEHKQLPLPLVSENIVKWAAINDYGGNTDTYTSTLP</sequence>
<feature type="domain" description="Pili assembly chaperone N-terminal" evidence="8">
    <location>
        <begin position="25"/>
        <end position="143"/>
    </location>
</feature>
<dbReference type="RefSeq" id="WP_076795961.1">
    <property type="nucleotide sequence ID" value="NZ_CAJGEW010000007.1"/>
</dbReference>
<dbReference type="InterPro" id="IPR008962">
    <property type="entry name" value="PapD-like_sf"/>
</dbReference>
<dbReference type="PANTHER" id="PTHR30251:SF11">
    <property type="entry name" value="CHAPERONE PROTEIN FIMC-RELATED"/>
    <property type="match status" value="1"/>
</dbReference>
<evidence type="ECO:0000256" key="3">
    <source>
        <dbReference type="ARBA" id="ARBA00022558"/>
    </source>
</evidence>
<comment type="subcellular location">
    <subcellularLocation>
        <location evidence="1 7">Periplasm</location>
    </subcellularLocation>
</comment>
<evidence type="ECO:0000256" key="6">
    <source>
        <dbReference type="ARBA" id="ARBA00023186"/>
    </source>
</evidence>